<protein>
    <submittedName>
        <fullName evidence="1">Uncharacterized protein</fullName>
    </submittedName>
</protein>
<gene>
    <name evidence="1" type="ORF">RhiirA4_468248</name>
</gene>
<accession>A0A2I1GXD6</accession>
<feature type="non-terminal residue" evidence="1">
    <location>
        <position position="92"/>
    </location>
</feature>
<organism evidence="1 2">
    <name type="scientific">Rhizophagus irregularis</name>
    <dbReference type="NCBI Taxonomy" id="588596"/>
    <lineage>
        <taxon>Eukaryota</taxon>
        <taxon>Fungi</taxon>
        <taxon>Fungi incertae sedis</taxon>
        <taxon>Mucoromycota</taxon>
        <taxon>Glomeromycotina</taxon>
        <taxon>Glomeromycetes</taxon>
        <taxon>Glomerales</taxon>
        <taxon>Glomeraceae</taxon>
        <taxon>Rhizophagus</taxon>
    </lineage>
</organism>
<evidence type="ECO:0000313" key="2">
    <source>
        <dbReference type="Proteomes" id="UP000234323"/>
    </source>
</evidence>
<keyword evidence="2" id="KW-1185">Reference proteome</keyword>
<proteinExistence type="predicted"/>
<dbReference type="AlphaFoldDB" id="A0A2I1GXD6"/>
<reference evidence="1 2" key="1">
    <citation type="submission" date="2015-10" db="EMBL/GenBank/DDBJ databases">
        <title>Genome analyses suggest a sexual origin of heterokaryosis in a supposedly ancient asexual fungus.</title>
        <authorList>
            <person name="Ropars J."/>
            <person name="Sedzielewska K."/>
            <person name="Noel J."/>
            <person name="Charron P."/>
            <person name="Farinelli L."/>
            <person name="Marton T."/>
            <person name="Kruger M."/>
            <person name="Pelin A."/>
            <person name="Brachmann A."/>
            <person name="Corradi N."/>
        </authorList>
    </citation>
    <scope>NUCLEOTIDE SEQUENCE [LARGE SCALE GENOMIC DNA]</scope>
    <source>
        <strain evidence="1 2">A4</strain>
    </source>
</reference>
<dbReference type="EMBL" id="LLXI01000997">
    <property type="protein sequence ID" value="PKY51310.1"/>
    <property type="molecule type" value="Genomic_DNA"/>
</dbReference>
<comment type="caution">
    <text evidence="1">The sequence shown here is derived from an EMBL/GenBank/DDBJ whole genome shotgun (WGS) entry which is preliminary data.</text>
</comment>
<evidence type="ECO:0000313" key="1">
    <source>
        <dbReference type="EMBL" id="PKY51310.1"/>
    </source>
</evidence>
<dbReference type="Proteomes" id="UP000234323">
    <property type="component" value="Unassembled WGS sequence"/>
</dbReference>
<name>A0A2I1GXD6_9GLOM</name>
<sequence length="92" mass="10805">MTSIRKELVNIVINKAYALIDYNIQNTLDEQFEFRKNFILADKSLTKEEKSYAIKVLNKGFDHYKLLLNEGTKRICENCHDECLATLFCEHC</sequence>